<dbReference type="PANTHER" id="PTHR43133:SF46">
    <property type="entry name" value="RNA POLYMERASE SIGMA-70 FACTOR ECF SUBFAMILY"/>
    <property type="match status" value="1"/>
</dbReference>
<evidence type="ECO:0000256" key="1">
    <source>
        <dbReference type="ARBA" id="ARBA00010641"/>
    </source>
</evidence>
<dbReference type="NCBIfam" id="TIGR02985">
    <property type="entry name" value="Sig70_bacteroi1"/>
    <property type="match status" value="1"/>
</dbReference>
<dbReference type="Gene3D" id="1.10.10.10">
    <property type="entry name" value="Winged helix-like DNA-binding domain superfamily/Winged helix DNA-binding domain"/>
    <property type="match status" value="1"/>
</dbReference>
<keyword evidence="4" id="KW-0804">Transcription</keyword>
<dbReference type="NCBIfam" id="TIGR02937">
    <property type="entry name" value="sigma70-ECF"/>
    <property type="match status" value="1"/>
</dbReference>
<dbReference type="EMBL" id="PYGK01000014">
    <property type="protein sequence ID" value="PSL24965.1"/>
    <property type="molecule type" value="Genomic_DNA"/>
</dbReference>
<reference evidence="7 8" key="1">
    <citation type="submission" date="2018-03" db="EMBL/GenBank/DDBJ databases">
        <title>Genomic Encyclopedia of Archaeal and Bacterial Type Strains, Phase II (KMG-II): from individual species to whole genera.</title>
        <authorList>
            <person name="Goeker M."/>
        </authorList>
    </citation>
    <scope>NUCLEOTIDE SEQUENCE [LARGE SCALE GENOMIC DNA]</scope>
    <source>
        <strain evidence="7 8">DSM 18107</strain>
    </source>
</reference>
<dbReference type="InterPro" id="IPR036388">
    <property type="entry name" value="WH-like_DNA-bd_sf"/>
</dbReference>
<dbReference type="CDD" id="cd06171">
    <property type="entry name" value="Sigma70_r4"/>
    <property type="match status" value="1"/>
</dbReference>
<proteinExistence type="inferred from homology"/>
<accession>A0A2P8FTK2</accession>
<keyword evidence="2" id="KW-0805">Transcription regulation</keyword>
<dbReference type="InterPro" id="IPR007627">
    <property type="entry name" value="RNA_pol_sigma70_r2"/>
</dbReference>
<dbReference type="InterPro" id="IPR013324">
    <property type="entry name" value="RNA_pol_sigma_r3/r4-like"/>
</dbReference>
<keyword evidence="8" id="KW-1185">Reference proteome</keyword>
<evidence type="ECO:0000313" key="8">
    <source>
        <dbReference type="Proteomes" id="UP000240978"/>
    </source>
</evidence>
<evidence type="ECO:0000313" key="7">
    <source>
        <dbReference type="EMBL" id="PSL24965.1"/>
    </source>
</evidence>
<dbReference type="InterPro" id="IPR014327">
    <property type="entry name" value="RNA_pol_sigma70_bacteroid"/>
</dbReference>
<dbReference type="Proteomes" id="UP000240978">
    <property type="component" value="Unassembled WGS sequence"/>
</dbReference>
<dbReference type="AlphaFoldDB" id="A0A2P8FTK2"/>
<dbReference type="InterPro" id="IPR039425">
    <property type="entry name" value="RNA_pol_sigma-70-like"/>
</dbReference>
<dbReference type="SUPFAM" id="SSF88659">
    <property type="entry name" value="Sigma3 and sigma4 domains of RNA polymerase sigma factors"/>
    <property type="match status" value="1"/>
</dbReference>
<comment type="caution">
    <text evidence="7">The sequence shown here is derived from an EMBL/GenBank/DDBJ whole genome shotgun (WGS) entry which is preliminary data.</text>
</comment>
<dbReference type="GO" id="GO:0016987">
    <property type="term" value="F:sigma factor activity"/>
    <property type="evidence" value="ECO:0007669"/>
    <property type="project" value="UniProtKB-KW"/>
</dbReference>
<evidence type="ECO:0000259" key="5">
    <source>
        <dbReference type="Pfam" id="PF04542"/>
    </source>
</evidence>
<dbReference type="Pfam" id="PF08281">
    <property type="entry name" value="Sigma70_r4_2"/>
    <property type="match status" value="1"/>
</dbReference>
<dbReference type="Gene3D" id="1.10.1740.10">
    <property type="match status" value="1"/>
</dbReference>
<dbReference type="InterPro" id="IPR013249">
    <property type="entry name" value="RNA_pol_sigma70_r4_t2"/>
</dbReference>
<organism evidence="7 8">
    <name type="scientific">Chitinophaga ginsengisoli</name>
    <dbReference type="NCBI Taxonomy" id="363837"/>
    <lineage>
        <taxon>Bacteria</taxon>
        <taxon>Pseudomonadati</taxon>
        <taxon>Bacteroidota</taxon>
        <taxon>Chitinophagia</taxon>
        <taxon>Chitinophagales</taxon>
        <taxon>Chitinophagaceae</taxon>
        <taxon>Chitinophaga</taxon>
    </lineage>
</organism>
<dbReference type="GO" id="GO:0003677">
    <property type="term" value="F:DNA binding"/>
    <property type="evidence" value="ECO:0007669"/>
    <property type="project" value="InterPro"/>
</dbReference>
<dbReference type="PANTHER" id="PTHR43133">
    <property type="entry name" value="RNA POLYMERASE ECF-TYPE SIGMA FACTO"/>
    <property type="match status" value="1"/>
</dbReference>
<comment type="similarity">
    <text evidence="1">Belongs to the sigma-70 factor family. ECF subfamily.</text>
</comment>
<dbReference type="Pfam" id="PF04542">
    <property type="entry name" value="Sigma70_r2"/>
    <property type="match status" value="1"/>
</dbReference>
<feature type="domain" description="RNA polymerase sigma-70 region 2" evidence="5">
    <location>
        <begin position="31"/>
        <end position="92"/>
    </location>
</feature>
<dbReference type="GO" id="GO:0006352">
    <property type="term" value="P:DNA-templated transcription initiation"/>
    <property type="evidence" value="ECO:0007669"/>
    <property type="project" value="InterPro"/>
</dbReference>
<keyword evidence="3" id="KW-0731">Sigma factor</keyword>
<name>A0A2P8FTK2_9BACT</name>
<gene>
    <name evidence="7" type="ORF">CLV42_114114</name>
</gene>
<evidence type="ECO:0000259" key="6">
    <source>
        <dbReference type="Pfam" id="PF08281"/>
    </source>
</evidence>
<dbReference type="InterPro" id="IPR014284">
    <property type="entry name" value="RNA_pol_sigma-70_dom"/>
</dbReference>
<evidence type="ECO:0000256" key="3">
    <source>
        <dbReference type="ARBA" id="ARBA00023082"/>
    </source>
</evidence>
<dbReference type="SUPFAM" id="SSF88946">
    <property type="entry name" value="Sigma2 domain of RNA polymerase sigma factors"/>
    <property type="match status" value="1"/>
</dbReference>
<dbReference type="InterPro" id="IPR013325">
    <property type="entry name" value="RNA_pol_sigma_r2"/>
</dbReference>
<evidence type="ECO:0000256" key="4">
    <source>
        <dbReference type="ARBA" id="ARBA00023163"/>
    </source>
</evidence>
<dbReference type="RefSeq" id="WP_170117653.1">
    <property type="nucleotide sequence ID" value="NZ_PYGK01000014.1"/>
</dbReference>
<protein>
    <submittedName>
        <fullName evidence="7">RNA polymerase sigma-70 factor (ECF subfamily)</fullName>
    </submittedName>
</protein>
<sequence>MDITELHNERELLGQVAAGDESAFRTILRFYHPRVFSHALTFTKSYPEAEEITQDIFMRIWQQREKLPEIENFRNFLYILGRNQIISAMRKQVMKTDPATEDPMEDILIPDRQYQYKETYALILKAVDKLPPRQKEVFTMSRLEHLSHEQIAEKLNISKAAVNWHIVQALNTLRSYLANYPEVLILLIAIAPMY</sequence>
<evidence type="ECO:0000256" key="2">
    <source>
        <dbReference type="ARBA" id="ARBA00023015"/>
    </source>
</evidence>
<feature type="domain" description="RNA polymerase sigma factor 70 region 4 type 2" evidence="6">
    <location>
        <begin position="122"/>
        <end position="172"/>
    </location>
</feature>